<dbReference type="SFLD" id="SFLDS00003">
    <property type="entry name" value="Haloacid_Dehalogenase"/>
    <property type="match status" value="1"/>
</dbReference>
<comment type="catalytic activity">
    <reaction evidence="1">
        <text>2-phosphoglycolate + H2O = glycolate + phosphate</text>
        <dbReference type="Rhea" id="RHEA:14369"/>
        <dbReference type="ChEBI" id="CHEBI:15377"/>
        <dbReference type="ChEBI" id="CHEBI:29805"/>
        <dbReference type="ChEBI" id="CHEBI:43474"/>
        <dbReference type="ChEBI" id="CHEBI:58033"/>
        <dbReference type="EC" id="3.1.3.18"/>
    </reaction>
</comment>
<evidence type="ECO:0000256" key="4">
    <source>
        <dbReference type="ARBA" id="ARBA00013078"/>
    </source>
</evidence>
<protein>
    <recommendedName>
        <fullName evidence="4">phosphoglycolate phosphatase</fullName>
        <ecNumber evidence="4">3.1.3.18</ecNumber>
    </recommendedName>
</protein>
<dbReference type="SFLD" id="SFLDG01129">
    <property type="entry name" value="C1.5:_HAD__Beta-PGM__Phosphata"/>
    <property type="match status" value="1"/>
</dbReference>
<dbReference type="InterPro" id="IPR050155">
    <property type="entry name" value="HAD-like_hydrolase_sf"/>
</dbReference>
<evidence type="ECO:0000256" key="2">
    <source>
        <dbReference type="ARBA" id="ARBA00004818"/>
    </source>
</evidence>
<comment type="caution">
    <text evidence="5">The sequence shown here is derived from an EMBL/GenBank/DDBJ whole genome shotgun (WGS) entry which is preliminary data.</text>
</comment>
<dbReference type="EMBL" id="AZHX01001582">
    <property type="protein sequence ID" value="ETX01861.1"/>
    <property type="molecule type" value="Genomic_DNA"/>
</dbReference>
<reference evidence="5 6" key="1">
    <citation type="journal article" date="2014" name="Nature">
        <title>An environmental bacterial taxon with a large and distinct metabolic repertoire.</title>
        <authorList>
            <person name="Wilson M.C."/>
            <person name="Mori T."/>
            <person name="Ruckert C."/>
            <person name="Uria A.R."/>
            <person name="Helf M.J."/>
            <person name="Takada K."/>
            <person name="Gernert C."/>
            <person name="Steffens U.A."/>
            <person name="Heycke N."/>
            <person name="Schmitt S."/>
            <person name="Rinke C."/>
            <person name="Helfrich E.J."/>
            <person name="Brachmann A.O."/>
            <person name="Gurgui C."/>
            <person name="Wakimoto T."/>
            <person name="Kracht M."/>
            <person name="Crusemann M."/>
            <person name="Hentschel U."/>
            <person name="Abe I."/>
            <person name="Matsunaga S."/>
            <person name="Kalinowski J."/>
            <person name="Takeyama H."/>
            <person name="Piel J."/>
        </authorList>
    </citation>
    <scope>NUCLEOTIDE SEQUENCE [LARGE SCALE GENOMIC DNA]</scope>
    <source>
        <strain evidence="6">TSY2</strain>
    </source>
</reference>
<accession>W4LVT9</accession>
<evidence type="ECO:0000256" key="3">
    <source>
        <dbReference type="ARBA" id="ARBA00006171"/>
    </source>
</evidence>
<gene>
    <name evidence="5" type="ORF">ETSY2_36560</name>
</gene>
<dbReference type="InterPro" id="IPR041492">
    <property type="entry name" value="HAD_2"/>
</dbReference>
<evidence type="ECO:0000256" key="1">
    <source>
        <dbReference type="ARBA" id="ARBA00000830"/>
    </source>
</evidence>
<dbReference type="InterPro" id="IPR023198">
    <property type="entry name" value="PGP-like_dom2"/>
</dbReference>
<dbReference type="PRINTS" id="PR00413">
    <property type="entry name" value="HADHALOGNASE"/>
</dbReference>
<dbReference type="NCBIfam" id="TIGR01509">
    <property type="entry name" value="HAD-SF-IA-v3"/>
    <property type="match status" value="1"/>
</dbReference>
<dbReference type="Gene3D" id="3.40.50.1000">
    <property type="entry name" value="HAD superfamily/HAD-like"/>
    <property type="match status" value="1"/>
</dbReference>
<comment type="similarity">
    <text evidence="3">Belongs to the HAD-like hydrolase superfamily. CbbY/CbbZ/Gph/YieH family.</text>
</comment>
<dbReference type="InterPro" id="IPR036412">
    <property type="entry name" value="HAD-like_sf"/>
</dbReference>
<dbReference type="HOGENOM" id="CLU_045011_19_3_7"/>
<dbReference type="EC" id="3.1.3.18" evidence="4"/>
<dbReference type="SUPFAM" id="SSF56784">
    <property type="entry name" value="HAD-like"/>
    <property type="match status" value="1"/>
</dbReference>
<dbReference type="Pfam" id="PF13419">
    <property type="entry name" value="HAD_2"/>
    <property type="match status" value="1"/>
</dbReference>
<dbReference type="GO" id="GO:0008967">
    <property type="term" value="F:phosphoglycolate phosphatase activity"/>
    <property type="evidence" value="ECO:0007669"/>
    <property type="project" value="UniProtKB-EC"/>
</dbReference>
<name>W4LVT9_9BACT</name>
<organism evidence="5 6">
    <name type="scientific">Candidatus Entotheonella gemina</name>
    <dbReference type="NCBI Taxonomy" id="1429439"/>
    <lineage>
        <taxon>Bacteria</taxon>
        <taxon>Pseudomonadati</taxon>
        <taxon>Nitrospinota/Tectimicrobiota group</taxon>
        <taxon>Candidatus Tectimicrobiota</taxon>
        <taxon>Candidatus Entotheonellia</taxon>
        <taxon>Candidatus Entotheonellales</taxon>
        <taxon>Candidatus Entotheonellaceae</taxon>
        <taxon>Candidatus Entotheonella</taxon>
    </lineage>
</organism>
<sequence length="235" mass="26015">MQPNPHPLSAKPFRAVLLDLDGTLIATRRLLVESYAQALAPYLGYTPSEHDIMSRSPRAIRPFLSQIVESSELPACLDRFYQAYATLHATHFEGIYEGVLNMLNDLRQMGLTLAIVTGKSRRAWRIDAAHIDLGSIESWIFDDDVTAIKPNPEGLLLALKRLHLDPQQTIYLGDSLTDVEAAQAAGLLPGAVLWPKRVDEIDTFTQDALAYGATVFETPTSVVDFCSRRVNPSNP</sequence>
<dbReference type="AlphaFoldDB" id="W4LVT9"/>
<evidence type="ECO:0000313" key="6">
    <source>
        <dbReference type="Proteomes" id="UP000019140"/>
    </source>
</evidence>
<comment type="pathway">
    <text evidence="2">Organic acid metabolism; glycolate biosynthesis; glycolate from 2-phosphoglycolate: step 1/1.</text>
</comment>
<dbReference type="GO" id="GO:0006281">
    <property type="term" value="P:DNA repair"/>
    <property type="evidence" value="ECO:0007669"/>
    <property type="project" value="TreeGrafter"/>
</dbReference>
<evidence type="ECO:0000313" key="5">
    <source>
        <dbReference type="EMBL" id="ETX01861.1"/>
    </source>
</evidence>
<proteinExistence type="inferred from homology"/>
<dbReference type="PANTHER" id="PTHR43434">
    <property type="entry name" value="PHOSPHOGLYCOLATE PHOSPHATASE"/>
    <property type="match status" value="1"/>
</dbReference>
<dbReference type="GO" id="GO:0005829">
    <property type="term" value="C:cytosol"/>
    <property type="evidence" value="ECO:0007669"/>
    <property type="project" value="TreeGrafter"/>
</dbReference>
<dbReference type="InterPro" id="IPR023214">
    <property type="entry name" value="HAD_sf"/>
</dbReference>
<keyword evidence="6" id="KW-1185">Reference proteome</keyword>
<dbReference type="InterPro" id="IPR006439">
    <property type="entry name" value="HAD-SF_hydro_IA"/>
</dbReference>
<dbReference type="Proteomes" id="UP000019140">
    <property type="component" value="Unassembled WGS sequence"/>
</dbReference>
<dbReference type="NCBIfam" id="TIGR01549">
    <property type="entry name" value="HAD-SF-IA-v1"/>
    <property type="match status" value="1"/>
</dbReference>
<dbReference type="PANTHER" id="PTHR43434:SF1">
    <property type="entry name" value="PHOSPHOGLYCOLATE PHOSPHATASE"/>
    <property type="match status" value="1"/>
</dbReference>
<dbReference type="Gene3D" id="1.10.150.240">
    <property type="entry name" value="Putative phosphatase, domain 2"/>
    <property type="match status" value="1"/>
</dbReference>